<accession>A0A7C3KPL0</accession>
<feature type="transmembrane region" description="Helical" evidence="1">
    <location>
        <begin position="173"/>
        <end position="192"/>
    </location>
</feature>
<evidence type="ECO:0000313" key="2">
    <source>
        <dbReference type="EMBL" id="HGK24347.1"/>
    </source>
</evidence>
<feature type="transmembrane region" description="Helical" evidence="1">
    <location>
        <begin position="99"/>
        <end position="118"/>
    </location>
</feature>
<keyword evidence="1" id="KW-0812">Transmembrane</keyword>
<comment type="caution">
    <text evidence="2">The sequence shown here is derived from an EMBL/GenBank/DDBJ whole genome shotgun (WGS) entry which is preliminary data.</text>
</comment>
<sequence length="253" mass="29462">MENRLRAVEIVFFISLFLVILLSFLPLFNVYIHNSVYQFVYLLAEIIGLLFALVYLLKMDRSQSFWLGWLFIVVGLVSYLLGDFLSFLREENISEIFKIFSFIFDIVGLLLFIVFIGNSLRLRLTFNENFLLVINSLLLFLLILQVGFLPVILNRAYSVWDKVTNIIYLIENYILLVLFMILFLTITTHFWGGEIARNYYLLTLGISLLSLSSLIFYFVLGGYNVFNLDRIIYLGAYLVIAYAVVKEGEMHIV</sequence>
<protein>
    <submittedName>
        <fullName evidence="2">Uncharacterized protein</fullName>
    </submittedName>
</protein>
<dbReference type="AlphaFoldDB" id="A0A7C3KPL0"/>
<keyword evidence="1" id="KW-1133">Transmembrane helix</keyword>
<reference evidence="2" key="1">
    <citation type="journal article" date="2020" name="mSystems">
        <title>Genome- and Community-Level Interaction Insights into Carbon Utilization and Element Cycling Functions of Hydrothermarchaeota in Hydrothermal Sediment.</title>
        <authorList>
            <person name="Zhou Z."/>
            <person name="Liu Y."/>
            <person name="Xu W."/>
            <person name="Pan J."/>
            <person name="Luo Z.H."/>
            <person name="Li M."/>
        </authorList>
    </citation>
    <scope>NUCLEOTIDE SEQUENCE [LARGE SCALE GENOMIC DNA]</scope>
    <source>
        <strain evidence="2">SpSt-70</strain>
    </source>
</reference>
<organism evidence="2">
    <name type="scientific">Dictyoglomus thermophilum</name>
    <dbReference type="NCBI Taxonomy" id="14"/>
    <lineage>
        <taxon>Bacteria</taxon>
        <taxon>Pseudomonadati</taxon>
        <taxon>Dictyoglomota</taxon>
        <taxon>Dictyoglomia</taxon>
        <taxon>Dictyoglomales</taxon>
        <taxon>Dictyoglomaceae</taxon>
        <taxon>Dictyoglomus</taxon>
    </lineage>
</organism>
<feature type="transmembrane region" description="Helical" evidence="1">
    <location>
        <begin position="7"/>
        <end position="32"/>
    </location>
</feature>
<evidence type="ECO:0000256" key="1">
    <source>
        <dbReference type="SAM" id="Phobius"/>
    </source>
</evidence>
<feature type="transmembrane region" description="Helical" evidence="1">
    <location>
        <begin position="199"/>
        <end position="220"/>
    </location>
</feature>
<dbReference type="EMBL" id="DTDV01000020">
    <property type="protein sequence ID" value="HGK24347.1"/>
    <property type="molecule type" value="Genomic_DNA"/>
</dbReference>
<gene>
    <name evidence="2" type="ORF">ENU78_07980</name>
</gene>
<feature type="transmembrane region" description="Helical" evidence="1">
    <location>
        <begin position="38"/>
        <end position="57"/>
    </location>
</feature>
<feature type="transmembrane region" description="Helical" evidence="1">
    <location>
        <begin position="64"/>
        <end position="87"/>
    </location>
</feature>
<feature type="transmembrane region" description="Helical" evidence="1">
    <location>
        <begin position="226"/>
        <end position="245"/>
    </location>
</feature>
<dbReference type="RefSeq" id="WP_149122264.1">
    <property type="nucleotide sequence ID" value="NZ_VTFL01000001.1"/>
</dbReference>
<feature type="transmembrane region" description="Helical" evidence="1">
    <location>
        <begin position="130"/>
        <end position="153"/>
    </location>
</feature>
<keyword evidence="1" id="KW-0472">Membrane</keyword>
<proteinExistence type="predicted"/>
<name>A0A7C3KPL0_DICTH</name>